<sequence length="289" mass="31562">MDAQSTHGNNTMLTRSQEASSSTTATSAVGRKRGHSRGATMLPNGKKRYVSENDLGQPNKGDTNHHKFISTLSVLTRTHIPIIYSKITDVPDEDIKIVMKGLEAASACNSANRENLTAPACECSYVKAKEMNLNSDAQVPRSDDFIKAHTKSYKTVQCPTLVEKIRKCKRLNPESKTISVTDYVDKAKHLLIQNEDLRDTNIELVGKVDVLEKDLQKVKDTVNVLASTSQRGSCSTSQPPSVPFQAPISALNPHLNKKYILNGFSEAKVARGKVAIVDPATPIHQGILG</sequence>
<proteinExistence type="predicted"/>
<dbReference type="EMBL" id="JACGCM010000098">
    <property type="protein sequence ID" value="KAF6176435.1"/>
    <property type="molecule type" value="Genomic_DNA"/>
</dbReference>
<name>A0A7J7PAE3_9MAGN</name>
<dbReference type="Proteomes" id="UP000541444">
    <property type="component" value="Unassembled WGS sequence"/>
</dbReference>
<reference evidence="2 3" key="1">
    <citation type="journal article" date="2020" name="IScience">
        <title>Genome Sequencing of the Endangered Kingdonia uniflora (Circaeasteraceae, Ranunculales) Reveals Potential Mechanisms of Evolutionary Specialization.</title>
        <authorList>
            <person name="Sun Y."/>
            <person name="Deng T."/>
            <person name="Zhang A."/>
            <person name="Moore M.J."/>
            <person name="Landis J.B."/>
            <person name="Lin N."/>
            <person name="Zhang H."/>
            <person name="Zhang X."/>
            <person name="Huang J."/>
            <person name="Zhang X."/>
            <person name="Sun H."/>
            <person name="Wang H."/>
        </authorList>
    </citation>
    <scope>NUCLEOTIDE SEQUENCE [LARGE SCALE GENOMIC DNA]</scope>
    <source>
        <strain evidence="2">TB1705</strain>
        <tissue evidence="2">Leaf</tissue>
    </source>
</reference>
<evidence type="ECO:0000313" key="3">
    <source>
        <dbReference type="Proteomes" id="UP000541444"/>
    </source>
</evidence>
<evidence type="ECO:0000256" key="1">
    <source>
        <dbReference type="SAM" id="MobiDB-lite"/>
    </source>
</evidence>
<feature type="compositionally biased region" description="Low complexity" evidence="1">
    <location>
        <begin position="19"/>
        <end position="28"/>
    </location>
</feature>
<organism evidence="2 3">
    <name type="scientific">Kingdonia uniflora</name>
    <dbReference type="NCBI Taxonomy" id="39325"/>
    <lineage>
        <taxon>Eukaryota</taxon>
        <taxon>Viridiplantae</taxon>
        <taxon>Streptophyta</taxon>
        <taxon>Embryophyta</taxon>
        <taxon>Tracheophyta</taxon>
        <taxon>Spermatophyta</taxon>
        <taxon>Magnoliopsida</taxon>
        <taxon>Ranunculales</taxon>
        <taxon>Circaeasteraceae</taxon>
        <taxon>Kingdonia</taxon>
    </lineage>
</organism>
<gene>
    <name evidence="2" type="ORF">GIB67_010072</name>
</gene>
<feature type="compositionally biased region" description="Polar residues" evidence="1">
    <location>
        <begin position="1"/>
        <end position="18"/>
    </location>
</feature>
<protein>
    <submittedName>
        <fullName evidence="2">Uncharacterized protein</fullName>
    </submittedName>
</protein>
<dbReference type="AlphaFoldDB" id="A0A7J7PAE3"/>
<feature type="region of interest" description="Disordered" evidence="1">
    <location>
        <begin position="1"/>
        <end position="64"/>
    </location>
</feature>
<keyword evidence="3" id="KW-1185">Reference proteome</keyword>
<accession>A0A7J7PAE3</accession>
<comment type="caution">
    <text evidence="2">The sequence shown here is derived from an EMBL/GenBank/DDBJ whole genome shotgun (WGS) entry which is preliminary data.</text>
</comment>
<evidence type="ECO:0000313" key="2">
    <source>
        <dbReference type="EMBL" id="KAF6176435.1"/>
    </source>
</evidence>